<evidence type="ECO:0000313" key="1">
    <source>
        <dbReference type="EMBL" id="KUM47949.1"/>
    </source>
</evidence>
<gene>
    <name evidence="1" type="ORF">ABT39_MTgene4944</name>
</gene>
<dbReference type="AlphaFoldDB" id="A0A101LZ09"/>
<sequence length="119" mass="12753">MLLEVKFRYLGLFLARAHKSKNDESPVSKVGHHLILATLTYCPAYAFTVGGSTSLGPDAAESTLSNAMALKLEGMLQALDLSLRMLPLLLALLLVLSQEGIPDKMAVAFQLVVLSLVNG</sequence>
<geneLocation type="mitochondrion" evidence="1"/>
<reference evidence="1" key="1">
    <citation type="journal article" date="2015" name="Genome Biol. Evol.">
        <title>Organellar Genomes of White Spruce (Picea glauca): Assembly and Annotation.</title>
        <authorList>
            <person name="Jackman S.D."/>
            <person name="Warren R.L."/>
            <person name="Gibb E.A."/>
            <person name="Vandervalk B.P."/>
            <person name="Mohamadi H."/>
            <person name="Chu J."/>
            <person name="Raymond A."/>
            <person name="Pleasance S."/>
            <person name="Coope R."/>
            <person name="Wildung M.R."/>
            <person name="Ritland C.E."/>
            <person name="Bousquet J."/>
            <person name="Jones S.J."/>
            <person name="Bohlmann J."/>
            <person name="Birol I."/>
        </authorList>
    </citation>
    <scope>NUCLEOTIDE SEQUENCE [LARGE SCALE GENOMIC DNA]</scope>
    <source>
        <tissue evidence="1">Flushing bud</tissue>
    </source>
</reference>
<proteinExistence type="predicted"/>
<comment type="caution">
    <text evidence="1">The sequence shown here is derived from an EMBL/GenBank/DDBJ whole genome shotgun (WGS) entry which is preliminary data.</text>
</comment>
<keyword evidence="1" id="KW-0496">Mitochondrion</keyword>
<dbReference type="EMBL" id="LKAM01000006">
    <property type="protein sequence ID" value="KUM47949.1"/>
    <property type="molecule type" value="Genomic_DNA"/>
</dbReference>
<organism evidence="1">
    <name type="scientific">Picea glauca</name>
    <name type="common">White spruce</name>
    <name type="synonym">Pinus glauca</name>
    <dbReference type="NCBI Taxonomy" id="3330"/>
    <lineage>
        <taxon>Eukaryota</taxon>
        <taxon>Viridiplantae</taxon>
        <taxon>Streptophyta</taxon>
        <taxon>Embryophyta</taxon>
        <taxon>Tracheophyta</taxon>
        <taxon>Spermatophyta</taxon>
        <taxon>Pinopsida</taxon>
        <taxon>Pinidae</taxon>
        <taxon>Conifers I</taxon>
        <taxon>Pinales</taxon>
        <taxon>Pinaceae</taxon>
        <taxon>Picea</taxon>
    </lineage>
</organism>
<protein>
    <submittedName>
        <fullName evidence="1">Uncharacterized protein</fullName>
    </submittedName>
</protein>
<accession>A0A101LZ09</accession>
<name>A0A101LZ09_PICGL</name>